<protein>
    <recommendedName>
        <fullName evidence="3">Replication initiation protein</fullName>
    </recommendedName>
</protein>
<name>A0A412ZBV4_9FIRM</name>
<dbReference type="AlphaFoldDB" id="A0A412ZBV4"/>
<gene>
    <name evidence="1" type="ORF">DWW02_07945</name>
</gene>
<reference evidence="1 2" key="1">
    <citation type="submission" date="2018-08" db="EMBL/GenBank/DDBJ databases">
        <title>A genome reference for cultivated species of the human gut microbiota.</title>
        <authorList>
            <person name="Zou Y."/>
            <person name="Xue W."/>
            <person name="Luo G."/>
        </authorList>
    </citation>
    <scope>NUCLEOTIDE SEQUENCE [LARGE SCALE GENOMIC DNA]</scope>
    <source>
        <strain evidence="1 2">AF14-18</strain>
    </source>
</reference>
<comment type="caution">
    <text evidence="1">The sequence shown here is derived from an EMBL/GenBank/DDBJ whole genome shotgun (WGS) entry which is preliminary data.</text>
</comment>
<evidence type="ECO:0000313" key="2">
    <source>
        <dbReference type="Proteomes" id="UP000284543"/>
    </source>
</evidence>
<proteinExistence type="predicted"/>
<evidence type="ECO:0008006" key="3">
    <source>
        <dbReference type="Google" id="ProtNLM"/>
    </source>
</evidence>
<dbReference type="EMBL" id="QRZM01000002">
    <property type="protein sequence ID" value="RGV77583.1"/>
    <property type="molecule type" value="Genomic_DNA"/>
</dbReference>
<sequence>MAERRMFSKKIIDSDSFLDMPLSTQALYFHLAMRADDDGFLNNARKIMKIVGASQADYDRLVEDRLVLQFDDGICVIKHWRIHNYLRADRYKETQYTEEKSKLYLKENGAYTLNKDKAVASLSTNGKPLDTHMDTVGIPNDNQMDTAGYTNDNQMSTWLTQDRIGKDRIGKESIKKYICPEPGKPAPDCSDIFLPLVDGTFYSVPWDRINNWSKAFPAVDVEHELRKMLTWLDSNPKKQKTARGINRFINGWLSRTQDNGGTGHFIEENRTLTKTKDGRILQ</sequence>
<evidence type="ECO:0000313" key="1">
    <source>
        <dbReference type="EMBL" id="RGV77583.1"/>
    </source>
</evidence>
<dbReference type="RefSeq" id="WP_118018145.1">
    <property type="nucleotide sequence ID" value="NZ_QRZM01000002.1"/>
</dbReference>
<dbReference type="Proteomes" id="UP000284543">
    <property type="component" value="Unassembled WGS sequence"/>
</dbReference>
<accession>A0A412ZBV4</accession>
<organism evidence="1 2">
    <name type="scientific">Enterocloster bolteae</name>
    <dbReference type="NCBI Taxonomy" id="208479"/>
    <lineage>
        <taxon>Bacteria</taxon>
        <taxon>Bacillati</taxon>
        <taxon>Bacillota</taxon>
        <taxon>Clostridia</taxon>
        <taxon>Lachnospirales</taxon>
        <taxon>Lachnospiraceae</taxon>
        <taxon>Enterocloster</taxon>
    </lineage>
</organism>